<dbReference type="RefSeq" id="WP_284353405.1">
    <property type="nucleotide sequence ID" value="NZ_BSKF01000001.1"/>
</dbReference>
<proteinExistence type="predicted"/>
<dbReference type="PANTHER" id="PTHR34408">
    <property type="entry name" value="FAMILY PROTEIN, PUTATIVE-RELATED"/>
    <property type="match status" value="1"/>
</dbReference>
<name>A0AA37VM70_PSEPU</name>
<dbReference type="Proteomes" id="UP001161257">
    <property type="component" value="Unassembled WGS sequence"/>
</dbReference>
<dbReference type="SUPFAM" id="SSF53955">
    <property type="entry name" value="Lysozyme-like"/>
    <property type="match status" value="1"/>
</dbReference>
<reference evidence="1" key="1">
    <citation type="submission" date="2023-01" db="EMBL/GenBank/DDBJ databases">
        <title>Whole-genome sequence of Pseudomonas putida NBRC 14671.</title>
        <authorList>
            <person name="Morohoshi T."/>
            <person name="Someya N."/>
        </authorList>
    </citation>
    <scope>NUCLEOTIDE SEQUENCE</scope>
    <source>
        <strain evidence="1">NBRC 14671</strain>
    </source>
</reference>
<comment type="caution">
    <text evidence="1">The sequence shown here is derived from an EMBL/GenBank/DDBJ whole genome shotgun (WGS) entry which is preliminary data.</text>
</comment>
<organism evidence="1 2">
    <name type="scientific">Pseudomonas putida</name>
    <name type="common">Arthrobacter siderocapsulatus</name>
    <dbReference type="NCBI Taxonomy" id="303"/>
    <lineage>
        <taxon>Bacteria</taxon>
        <taxon>Pseudomonadati</taxon>
        <taxon>Pseudomonadota</taxon>
        <taxon>Gammaproteobacteria</taxon>
        <taxon>Pseudomonadales</taxon>
        <taxon>Pseudomonadaceae</taxon>
        <taxon>Pseudomonas</taxon>
    </lineage>
</organism>
<dbReference type="AlphaFoldDB" id="A0AA37VM70"/>
<evidence type="ECO:0000313" key="2">
    <source>
        <dbReference type="Proteomes" id="UP001161257"/>
    </source>
</evidence>
<sequence length="213" mass="24127">MTVTVTLAQLRQLAPNLRSSYSMAFDVGQPILDHYGISDNPLRVAHFMAQVLHESGALKIQWESLYYTPKRLPVVWPKRFKPKGKLEPAEYAYNEEKLGEAVYGGRMGNDQPGDGFKYRGRGLLQLTGKEGYRDITVWLRQWMPAAPDFVMDPDAVLSPYWCLHVAAAKWSASGCNKYADRDSVTEVTEAINGGTVGLDDRKDWTKKTRKIWL</sequence>
<protein>
    <submittedName>
        <fullName evidence="1">Chitinase</fullName>
    </submittedName>
</protein>
<dbReference type="InterPro" id="IPR052354">
    <property type="entry name" value="Cell_Wall_Dynamics_Protein"/>
</dbReference>
<dbReference type="InterPro" id="IPR023346">
    <property type="entry name" value="Lysozyme-like_dom_sf"/>
</dbReference>
<dbReference type="EMBL" id="BSKJ01000002">
    <property type="protein sequence ID" value="GLO34081.1"/>
    <property type="molecule type" value="Genomic_DNA"/>
</dbReference>
<gene>
    <name evidence="1" type="ORF">PPUN14671_09140</name>
</gene>
<accession>A0AA37VM70</accession>
<dbReference type="PANTHER" id="PTHR34408:SF1">
    <property type="entry name" value="GLYCOSYL HYDROLASE FAMILY 19 DOMAIN-CONTAINING PROTEIN HI_1415"/>
    <property type="match status" value="1"/>
</dbReference>
<evidence type="ECO:0000313" key="1">
    <source>
        <dbReference type="EMBL" id="GLO34081.1"/>
    </source>
</evidence>
<dbReference type="Gene3D" id="1.10.530.10">
    <property type="match status" value="1"/>
</dbReference>